<name>Q4S149_TETNG</name>
<gene>
    <name evidence="1" type="ORF">GSTENG00025717001</name>
</gene>
<organism evidence="1">
    <name type="scientific">Tetraodon nigroviridis</name>
    <name type="common">Spotted green pufferfish</name>
    <name type="synonym">Chelonodon nigroviridis</name>
    <dbReference type="NCBI Taxonomy" id="99883"/>
    <lineage>
        <taxon>Eukaryota</taxon>
        <taxon>Metazoa</taxon>
        <taxon>Chordata</taxon>
        <taxon>Craniata</taxon>
        <taxon>Vertebrata</taxon>
        <taxon>Euteleostomi</taxon>
        <taxon>Actinopterygii</taxon>
        <taxon>Neopterygii</taxon>
        <taxon>Teleostei</taxon>
        <taxon>Neoteleostei</taxon>
        <taxon>Acanthomorphata</taxon>
        <taxon>Eupercaria</taxon>
        <taxon>Tetraodontiformes</taxon>
        <taxon>Tetradontoidea</taxon>
        <taxon>Tetraodontidae</taxon>
        <taxon>Tetraodon</taxon>
    </lineage>
</organism>
<sequence length="62" mass="6815">MAKRMQAEEKKMGHCVWRGEDWGLLSSHPQGDGSRFSVDSGRECGVRHDDTATATSLVSGKH</sequence>
<protein>
    <submittedName>
        <fullName evidence="1">(spotted green pufferfish) hypothetical protein</fullName>
    </submittedName>
</protein>
<dbReference type="KEGG" id="tng:GSTEN00025717G001"/>
<reference evidence="1" key="1">
    <citation type="journal article" date="2004" name="Nature">
        <title>Genome duplication in the teleost fish Tetraodon nigroviridis reveals the early vertebrate proto-karyotype.</title>
        <authorList>
            <person name="Jaillon O."/>
            <person name="Aury J.-M."/>
            <person name="Brunet F."/>
            <person name="Petit J.-L."/>
            <person name="Stange-Thomann N."/>
            <person name="Mauceli E."/>
            <person name="Bouneau L."/>
            <person name="Fischer C."/>
            <person name="Ozouf-Costaz C."/>
            <person name="Bernot A."/>
            <person name="Nicaud S."/>
            <person name="Jaffe D."/>
            <person name="Fisher S."/>
            <person name="Lutfalla G."/>
            <person name="Dossat C."/>
            <person name="Segurens B."/>
            <person name="Dasilva C."/>
            <person name="Salanoubat M."/>
            <person name="Levy M."/>
            <person name="Boudet N."/>
            <person name="Castellano S."/>
            <person name="Anthouard V."/>
            <person name="Jubin C."/>
            <person name="Castelli V."/>
            <person name="Katinka M."/>
            <person name="Vacherie B."/>
            <person name="Biemont C."/>
            <person name="Skalli Z."/>
            <person name="Cattolico L."/>
            <person name="Poulain J."/>
            <person name="De Berardinis V."/>
            <person name="Cruaud C."/>
            <person name="Duprat S."/>
            <person name="Brottier P."/>
            <person name="Coutanceau J.-P."/>
            <person name="Gouzy J."/>
            <person name="Parra G."/>
            <person name="Lardier G."/>
            <person name="Chapple C."/>
            <person name="McKernan K.J."/>
            <person name="McEwan P."/>
            <person name="Bosak S."/>
            <person name="Kellis M."/>
            <person name="Volff J.-N."/>
            <person name="Guigo R."/>
            <person name="Zody M.C."/>
            <person name="Mesirov J."/>
            <person name="Lindblad-Toh K."/>
            <person name="Birren B."/>
            <person name="Nusbaum C."/>
            <person name="Kahn D."/>
            <person name="Robinson-Rechavi M."/>
            <person name="Laudet V."/>
            <person name="Schachter V."/>
            <person name="Quetier F."/>
            <person name="Saurin W."/>
            <person name="Scarpelli C."/>
            <person name="Wincker P."/>
            <person name="Lander E.S."/>
            <person name="Weissenbach J."/>
            <person name="Roest Crollius H."/>
        </authorList>
    </citation>
    <scope>NUCLEOTIDE SEQUENCE [LARGE SCALE GENOMIC DNA]</scope>
</reference>
<dbReference type="AlphaFoldDB" id="Q4S149"/>
<evidence type="ECO:0000313" key="1">
    <source>
        <dbReference type="EMBL" id="CAG05633.1"/>
    </source>
</evidence>
<comment type="caution">
    <text evidence="1">The sequence shown here is derived from an EMBL/GenBank/DDBJ whole genome shotgun (WGS) entry which is preliminary data.</text>
</comment>
<proteinExistence type="predicted"/>
<reference evidence="1" key="2">
    <citation type="submission" date="2004-02" db="EMBL/GenBank/DDBJ databases">
        <authorList>
            <consortium name="Genoscope"/>
            <consortium name="Whitehead Institute Centre for Genome Research"/>
        </authorList>
    </citation>
    <scope>NUCLEOTIDE SEQUENCE</scope>
</reference>
<dbReference type="EMBL" id="CAAE01014770">
    <property type="protein sequence ID" value="CAG05633.1"/>
    <property type="molecule type" value="Genomic_DNA"/>
</dbReference>
<accession>Q4S149</accession>